<organism evidence="3 4">
    <name type="scientific">Tepidibacter hydrothermalis</name>
    <dbReference type="NCBI Taxonomy" id="3036126"/>
    <lineage>
        <taxon>Bacteria</taxon>
        <taxon>Bacillati</taxon>
        <taxon>Bacillota</taxon>
        <taxon>Clostridia</taxon>
        <taxon>Peptostreptococcales</taxon>
        <taxon>Peptostreptococcaceae</taxon>
        <taxon>Tepidibacter</taxon>
    </lineage>
</organism>
<keyword evidence="1" id="KW-0812">Transmembrane</keyword>
<evidence type="ECO:0000256" key="1">
    <source>
        <dbReference type="SAM" id="Phobius"/>
    </source>
</evidence>
<dbReference type="Proteomes" id="UP001222800">
    <property type="component" value="Chromosome"/>
</dbReference>
<keyword evidence="1" id="KW-0472">Membrane</keyword>
<dbReference type="Pfam" id="PF13786">
    <property type="entry name" value="DUF4179"/>
    <property type="match status" value="1"/>
</dbReference>
<evidence type="ECO:0000313" key="3">
    <source>
        <dbReference type="EMBL" id="WFD10914.1"/>
    </source>
</evidence>
<dbReference type="RefSeq" id="WP_277732879.1">
    <property type="nucleotide sequence ID" value="NZ_CP120733.1"/>
</dbReference>
<name>A0ABY8ED99_9FIRM</name>
<sequence>MREIEELLKNNKEKIDNLVLPDELEDRLRGALENQEKKSKSNNKWIFKVASILILIILISYNFDTLAYFSKKITGFDPVMNSTLKELNEIGKGQVIGKSFTFENGISVTLDAVMVDDNQLLLFYTEKFDEGNIGENGIESIMSIDGFMGTLHEKGGQGIMNDEKTEMKWIISFDAPKFFQKEFKWEFGIVEGGKTKRGEITFTLDRSKAMGCTLKSRINKSVKLNDRKIKFDSIQASETSTVIKGSIQNIFQLALDQVSDNRIRPESLELKLIANGKELQWQGKGMSTNFDGIKFDYEFEPLPKHLDDLKIKVIGLIADYDEDKIVDIVVGDNIKTINIQDQNIIINKVYESDKETFVTITTEDHVVLSRIFLMIDGKKVELQNTISNNNEKKRDGVITHTRTLKFVGTGEKLELKIERIKYKKTVNEVIDIPVK</sequence>
<protein>
    <submittedName>
        <fullName evidence="3">DUF4179 domain-containing protein</fullName>
    </submittedName>
</protein>
<accession>A0ABY8ED99</accession>
<keyword evidence="1" id="KW-1133">Transmembrane helix</keyword>
<evidence type="ECO:0000259" key="2">
    <source>
        <dbReference type="Pfam" id="PF13786"/>
    </source>
</evidence>
<dbReference type="InterPro" id="IPR025436">
    <property type="entry name" value="DUF4179"/>
</dbReference>
<proteinExistence type="predicted"/>
<keyword evidence="4" id="KW-1185">Reference proteome</keyword>
<feature type="domain" description="DUF4179" evidence="2">
    <location>
        <begin position="39"/>
        <end position="125"/>
    </location>
</feature>
<evidence type="ECO:0000313" key="4">
    <source>
        <dbReference type="Proteomes" id="UP001222800"/>
    </source>
</evidence>
<reference evidence="3 4" key="1">
    <citation type="submission" date="2023-03" db="EMBL/GenBank/DDBJ databases">
        <title>Complete genome sequence of Tepidibacter sp. SWIR-1, isolated from a deep-sea hydrothermal vent.</title>
        <authorList>
            <person name="Li X."/>
        </authorList>
    </citation>
    <scope>NUCLEOTIDE SEQUENCE [LARGE SCALE GENOMIC DNA]</scope>
    <source>
        <strain evidence="3 4">SWIR-1</strain>
    </source>
</reference>
<dbReference type="EMBL" id="CP120733">
    <property type="protein sequence ID" value="WFD10914.1"/>
    <property type="molecule type" value="Genomic_DNA"/>
</dbReference>
<gene>
    <name evidence="3" type="ORF">P4S50_02240</name>
</gene>
<feature type="transmembrane region" description="Helical" evidence="1">
    <location>
        <begin position="45"/>
        <end position="63"/>
    </location>
</feature>